<dbReference type="AlphaFoldDB" id="A0A5B6UME2"/>
<dbReference type="Proteomes" id="UP000325315">
    <property type="component" value="Unassembled WGS sequence"/>
</dbReference>
<sequence length="96" mass="11150">MSEDISKDGNRNCSHYQSLPPLIGDEYNLNIGVETNFMLSVENTKRSGQHLNKLHFMCHIPGVKTGQAVLHNYFVWFPSNTENSKRDHFYVFNNYL</sequence>
<name>A0A5B6UME2_9ROSI</name>
<evidence type="ECO:0000313" key="2">
    <source>
        <dbReference type="Proteomes" id="UP000325315"/>
    </source>
</evidence>
<gene>
    <name evidence="1" type="ORF">EPI10_012754</name>
</gene>
<reference evidence="2" key="1">
    <citation type="journal article" date="2019" name="Plant Biotechnol. J.">
        <title>Genome sequencing of the Australian wild diploid species Gossypium australe highlights disease resistance and delayed gland morphogenesis.</title>
        <authorList>
            <person name="Cai Y."/>
            <person name="Cai X."/>
            <person name="Wang Q."/>
            <person name="Wang P."/>
            <person name="Zhang Y."/>
            <person name="Cai C."/>
            <person name="Xu Y."/>
            <person name="Wang K."/>
            <person name="Zhou Z."/>
            <person name="Wang C."/>
            <person name="Geng S."/>
            <person name="Li B."/>
            <person name="Dong Q."/>
            <person name="Hou Y."/>
            <person name="Wang H."/>
            <person name="Ai P."/>
            <person name="Liu Z."/>
            <person name="Yi F."/>
            <person name="Sun M."/>
            <person name="An G."/>
            <person name="Cheng J."/>
            <person name="Zhang Y."/>
            <person name="Shi Q."/>
            <person name="Xie Y."/>
            <person name="Shi X."/>
            <person name="Chang Y."/>
            <person name="Huang F."/>
            <person name="Chen Y."/>
            <person name="Hong S."/>
            <person name="Mi L."/>
            <person name="Sun Q."/>
            <person name="Zhang L."/>
            <person name="Zhou B."/>
            <person name="Peng R."/>
            <person name="Zhang X."/>
            <person name="Liu F."/>
        </authorList>
    </citation>
    <scope>NUCLEOTIDE SEQUENCE [LARGE SCALE GENOMIC DNA]</scope>
    <source>
        <strain evidence="2">cv. PA1801</strain>
    </source>
</reference>
<proteinExistence type="predicted"/>
<dbReference type="EMBL" id="SMMG02000010">
    <property type="protein sequence ID" value="KAA3458107.1"/>
    <property type="molecule type" value="Genomic_DNA"/>
</dbReference>
<organism evidence="1 2">
    <name type="scientific">Gossypium australe</name>
    <dbReference type="NCBI Taxonomy" id="47621"/>
    <lineage>
        <taxon>Eukaryota</taxon>
        <taxon>Viridiplantae</taxon>
        <taxon>Streptophyta</taxon>
        <taxon>Embryophyta</taxon>
        <taxon>Tracheophyta</taxon>
        <taxon>Spermatophyta</taxon>
        <taxon>Magnoliopsida</taxon>
        <taxon>eudicotyledons</taxon>
        <taxon>Gunneridae</taxon>
        <taxon>Pentapetalae</taxon>
        <taxon>rosids</taxon>
        <taxon>malvids</taxon>
        <taxon>Malvales</taxon>
        <taxon>Malvaceae</taxon>
        <taxon>Malvoideae</taxon>
        <taxon>Gossypium</taxon>
    </lineage>
</organism>
<dbReference type="OrthoDB" id="2019644at2759"/>
<comment type="caution">
    <text evidence="1">The sequence shown here is derived from an EMBL/GenBank/DDBJ whole genome shotgun (WGS) entry which is preliminary data.</text>
</comment>
<protein>
    <submittedName>
        <fullName evidence="1">Nuclear pore complex protein NUP205</fullName>
    </submittedName>
</protein>
<evidence type="ECO:0000313" key="1">
    <source>
        <dbReference type="EMBL" id="KAA3458107.1"/>
    </source>
</evidence>
<accession>A0A5B6UME2</accession>
<keyword evidence="2" id="KW-1185">Reference proteome</keyword>